<sequence length="309" mass="34627">MHPTLQALYKYIVILTAIVNDFHVHTQETRPFLNTYLGEGKVPFVVYVNTVVKGGMNKKCTGTLLDKNWVLTLASCVDEPSNTTNVTVQANLISYDVPSPRSQLRLVVEVYPHPLYKPDRLAGDDIALLMVQHPFVINEYVQPIPVFNGIWPIEDGRPAKIICSVLGYGNIDYTKYDSKLKVRRVQATHSDSCACTRRNQWMNLVCLDPMDDVGLCSVDNGAPLVYEKKLIGINHILMVKSNCTEVLEPDNICGDYSVVSYFLYMCPYLDWMKSMVVTLPDQPQYCNSSPPSTSGGTTLLVFLFAVGFL</sequence>
<dbReference type="PANTHER" id="PTHR24260">
    <property type="match status" value="1"/>
</dbReference>
<organism evidence="3">
    <name type="scientific">Cuerna arida</name>
    <dbReference type="NCBI Taxonomy" id="1464854"/>
    <lineage>
        <taxon>Eukaryota</taxon>
        <taxon>Metazoa</taxon>
        <taxon>Ecdysozoa</taxon>
        <taxon>Arthropoda</taxon>
        <taxon>Hexapoda</taxon>
        <taxon>Insecta</taxon>
        <taxon>Pterygota</taxon>
        <taxon>Neoptera</taxon>
        <taxon>Paraneoptera</taxon>
        <taxon>Hemiptera</taxon>
        <taxon>Auchenorrhyncha</taxon>
        <taxon>Membracoidea</taxon>
        <taxon>Cicadellidae</taxon>
        <taxon>Cicadellinae</taxon>
        <taxon>Proconiini</taxon>
        <taxon>Cuerna</taxon>
    </lineage>
</organism>
<dbReference type="InterPro" id="IPR009003">
    <property type="entry name" value="Peptidase_S1_PA"/>
</dbReference>
<dbReference type="PROSITE" id="PS50240">
    <property type="entry name" value="TRYPSIN_DOM"/>
    <property type="match status" value="1"/>
</dbReference>
<dbReference type="SUPFAM" id="SSF50494">
    <property type="entry name" value="Trypsin-like serine proteases"/>
    <property type="match status" value="1"/>
</dbReference>
<dbReference type="AlphaFoldDB" id="A0A1B6GE75"/>
<dbReference type="PANTHER" id="PTHR24260:SF132">
    <property type="entry name" value="PEPTIDASE S1 DOMAIN-CONTAINING PROTEIN"/>
    <property type="match status" value="1"/>
</dbReference>
<proteinExistence type="predicted"/>
<dbReference type="InterPro" id="IPR001254">
    <property type="entry name" value="Trypsin_dom"/>
</dbReference>
<evidence type="ECO:0000259" key="2">
    <source>
        <dbReference type="PROSITE" id="PS50240"/>
    </source>
</evidence>
<dbReference type="PRINTS" id="PR00722">
    <property type="entry name" value="CHYMOTRYPSIN"/>
</dbReference>
<evidence type="ECO:0000256" key="1">
    <source>
        <dbReference type="ARBA" id="ARBA00023157"/>
    </source>
</evidence>
<dbReference type="InterPro" id="IPR043504">
    <property type="entry name" value="Peptidase_S1_PA_chymotrypsin"/>
</dbReference>
<name>A0A1B6GE75_9HEMI</name>
<feature type="domain" description="Peptidase S1" evidence="2">
    <location>
        <begin position="18"/>
        <end position="277"/>
    </location>
</feature>
<dbReference type="SMART" id="SM00020">
    <property type="entry name" value="Tryp_SPc"/>
    <property type="match status" value="1"/>
</dbReference>
<dbReference type="GO" id="GO:0004252">
    <property type="term" value="F:serine-type endopeptidase activity"/>
    <property type="evidence" value="ECO:0007669"/>
    <property type="project" value="InterPro"/>
</dbReference>
<dbReference type="FunFam" id="2.40.10.10:FF:000068">
    <property type="entry name" value="transmembrane protease serine 2"/>
    <property type="match status" value="1"/>
</dbReference>
<dbReference type="Pfam" id="PF00089">
    <property type="entry name" value="Trypsin"/>
    <property type="match status" value="1"/>
</dbReference>
<protein>
    <recommendedName>
        <fullName evidence="2">Peptidase S1 domain-containing protein</fullName>
    </recommendedName>
</protein>
<accession>A0A1B6GE75</accession>
<dbReference type="EMBL" id="GECZ01009014">
    <property type="protein sequence ID" value="JAS60755.1"/>
    <property type="molecule type" value="Transcribed_RNA"/>
</dbReference>
<dbReference type="Gene3D" id="2.40.10.10">
    <property type="entry name" value="Trypsin-like serine proteases"/>
    <property type="match status" value="1"/>
</dbReference>
<keyword evidence="1" id="KW-1015">Disulfide bond</keyword>
<gene>
    <name evidence="3" type="ORF">g.13287</name>
</gene>
<evidence type="ECO:0000313" key="3">
    <source>
        <dbReference type="EMBL" id="JAS60755.1"/>
    </source>
</evidence>
<dbReference type="GO" id="GO:0006508">
    <property type="term" value="P:proteolysis"/>
    <property type="evidence" value="ECO:0007669"/>
    <property type="project" value="InterPro"/>
</dbReference>
<dbReference type="InterPro" id="IPR001314">
    <property type="entry name" value="Peptidase_S1A"/>
</dbReference>
<dbReference type="InterPro" id="IPR051333">
    <property type="entry name" value="CLIP_Serine_Protease"/>
</dbReference>
<reference evidence="3" key="1">
    <citation type="submission" date="2015-11" db="EMBL/GenBank/DDBJ databases">
        <title>De novo transcriptome assembly of four potential Pierce s Disease insect vectors from Arizona vineyards.</title>
        <authorList>
            <person name="Tassone E.E."/>
        </authorList>
    </citation>
    <scope>NUCLEOTIDE SEQUENCE</scope>
</reference>